<proteinExistence type="predicted"/>
<sequence>METNIQERRRIKFSLTTKGVVTIDTTYEATNLSKDEVIKRATELFDIAKIMADERTAKFS</sequence>
<reference evidence="1" key="1">
    <citation type="journal article" date="2015" name="Nature">
        <title>Complex archaea that bridge the gap between prokaryotes and eukaryotes.</title>
        <authorList>
            <person name="Spang A."/>
            <person name="Saw J.H."/>
            <person name="Jorgensen S.L."/>
            <person name="Zaremba-Niedzwiedzka K."/>
            <person name="Martijn J."/>
            <person name="Lind A.E."/>
            <person name="van Eijk R."/>
            <person name="Schleper C."/>
            <person name="Guy L."/>
            <person name="Ettema T.J."/>
        </authorList>
    </citation>
    <scope>NUCLEOTIDE SEQUENCE</scope>
</reference>
<dbReference type="EMBL" id="LAZR01014692">
    <property type="protein sequence ID" value="KKM16367.1"/>
    <property type="molecule type" value="Genomic_DNA"/>
</dbReference>
<organism evidence="1">
    <name type="scientific">marine sediment metagenome</name>
    <dbReference type="NCBI Taxonomy" id="412755"/>
    <lineage>
        <taxon>unclassified sequences</taxon>
        <taxon>metagenomes</taxon>
        <taxon>ecological metagenomes</taxon>
    </lineage>
</organism>
<name>A0A0F9HMG2_9ZZZZ</name>
<dbReference type="AlphaFoldDB" id="A0A0F9HMG2"/>
<protein>
    <submittedName>
        <fullName evidence="1">Uncharacterized protein</fullName>
    </submittedName>
</protein>
<gene>
    <name evidence="1" type="ORF">LCGC14_1686630</name>
</gene>
<accession>A0A0F9HMG2</accession>
<evidence type="ECO:0000313" key="1">
    <source>
        <dbReference type="EMBL" id="KKM16367.1"/>
    </source>
</evidence>
<comment type="caution">
    <text evidence="1">The sequence shown here is derived from an EMBL/GenBank/DDBJ whole genome shotgun (WGS) entry which is preliminary data.</text>
</comment>